<evidence type="ECO:0000313" key="1">
    <source>
        <dbReference type="EMBL" id="AKB63009.1"/>
    </source>
</evidence>
<proteinExistence type="predicted"/>
<accession>A0A0E3RB92</accession>
<dbReference type="PANTHER" id="PTHR38138">
    <property type="entry name" value="VNG6441H"/>
    <property type="match status" value="1"/>
</dbReference>
<dbReference type="Proteomes" id="UP000033116">
    <property type="component" value="Chromosome"/>
</dbReference>
<name>A0A0E3RB92_METMZ</name>
<dbReference type="PATRIC" id="fig|1434115.4.peg.3835"/>
<reference evidence="1 2" key="1">
    <citation type="submission" date="2014-07" db="EMBL/GenBank/DDBJ databases">
        <title>Methanogenic archaea and the global carbon cycle.</title>
        <authorList>
            <person name="Henriksen J.R."/>
            <person name="Luke J."/>
            <person name="Reinhart S."/>
            <person name="Benedict M.N."/>
            <person name="Youngblut N.D."/>
            <person name="Metcalf M.E."/>
            <person name="Whitaker R.J."/>
            <person name="Metcalf W.W."/>
        </authorList>
    </citation>
    <scope>NUCLEOTIDE SEQUENCE [LARGE SCALE GENOMIC DNA]</scope>
    <source>
        <strain evidence="1 2">SarPi</strain>
    </source>
</reference>
<organism evidence="1 2">
    <name type="scientific">Methanosarcina mazei SarPi</name>
    <dbReference type="NCBI Taxonomy" id="1434115"/>
    <lineage>
        <taxon>Archaea</taxon>
        <taxon>Methanobacteriati</taxon>
        <taxon>Methanobacteriota</taxon>
        <taxon>Stenosarchaea group</taxon>
        <taxon>Methanomicrobia</taxon>
        <taxon>Methanosarcinales</taxon>
        <taxon>Methanosarcinaceae</taxon>
        <taxon>Methanosarcina</taxon>
    </lineage>
</organism>
<sequence>MTSADKPVDSTHMSAEEWIDAPSDVISLRHAGGKPINTENLKINVQINGTNYVYSSSNISGNLGGKGVWELADVIQINTSEEWDVGIADEENVDVKLIDTSSKEVLPKYRIGFSPELPSSIDFEIIDDTVVPKEDFISSFTVLGAAISMGSYDMMVTSRLKVGSETFDPWGDYALPVTSNVNDGSTHSWDLPATYQAGTSVTISGKSWQHKAPPKNKPKLNYNLDASWEGYMEVNSTDNSDNLIVLRNGDSVPTIQGMDKQPDIADFVEDYVENGKIVLEDNEAIFLFELGTTDLHNLAADFQDLVVLMSMEPVQSS</sequence>
<evidence type="ECO:0000313" key="2">
    <source>
        <dbReference type="Proteomes" id="UP000033116"/>
    </source>
</evidence>
<protein>
    <submittedName>
        <fullName evidence="1">Uncharacterized protein</fullName>
    </submittedName>
</protein>
<dbReference type="EMBL" id="CP009511">
    <property type="protein sequence ID" value="AKB63009.1"/>
    <property type="molecule type" value="Genomic_DNA"/>
</dbReference>
<dbReference type="HOGENOM" id="CLU_076000_0_0_2"/>
<gene>
    <name evidence="1" type="ORF">MSMAP_3024</name>
</gene>
<dbReference type="AlphaFoldDB" id="A0A0E3RB92"/>
<dbReference type="PANTHER" id="PTHR38138:SF1">
    <property type="entry name" value="ARCHAEAL TYPE IV PILIN N-TERMINAL DOMAIN-CONTAINING PROTEIN"/>
    <property type="match status" value="1"/>
</dbReference>